<feature type="coiled-coil region" evidence="5">
    <location>
        <begin position="376"/>
        <end position="413"/>
    </location>
</feature>
<dbReference type="AlphaFoldDB" id="A0A814TXE8"/>
<feature type="domain" description="Tubulin/FtsZ GTPase" evidence="6">
    <location>
        <begin position="50"/>
        <end position="223"/>
    </location>
</feature>
<dbReference type="SMART" id="SM00864">
    <property type="entry name" value="Tubulin"/>
    <property type="match status" value="1"/>
</dbReference>
<evidence type="ECO:0000256" key="1">
    <source>
        <dbReference type="ARBA" id="ARBA00009636"/>
    </source>
</evidence>
<dbReference type="InterPro" id="IPR000217">
    <property type="entry name" value="Tubulin"/>
</dbReference>
<reference evidence="7" key="1">
    <citation type="submission" date="2021-02" db="EMBL/GenBank/DDBJ databases">
        <authorList>
            <person name="Nowell W R."/>
        </authorList>
    </citation>
    <scope>NUCLEOTIDE SEQUENCE</scope>
</reference>
<dbReference type="GO" id="GO:0007017">
    <property type="term" value="P:microtubule-based process"/>
    <property type="evidence" value="ECO:0007669"/>
    <property type="project" value="InterPro"/>
</dbReference>
<protein>
    <recommendedName>
        <fullName evidence="6">Tubulin/FtsZ GTPase domain-containing protein</fullName>
    </recommendedName>
</protein>
<evidence type="ECO:0000313" key="7">
    <source>
        <dbReference type="EMBL" id="CAF1164069.1"/>
    </source>
</evidence>
<proteinExistence type="inferred from homology"/>
<keyword evidence="2" id="KW-0493">Microtubule</keyword>
<dbReference type="InterPro" id="IPR008280">
    <property type="entry name" value="Tub_FtsZ_C"/>
</dbReference>
<evidence type="ECO:0000256" key="5">
    <source>
        <dbReference type="SAM" id="Coils"/>
    </source>
</evidence>
<dbReference type="InterPro" id="IPR036525">
    <property type="entry name" value="Tubulin/FtsZ_GTPase_sf"/>
</dbReference>
<dbReference type="GO" id="GO:0005874">
    <property type="term" value="C:microtubule"/>
    <property type="evidence" value="ECO:0007669"/>
    <property type="project" value="UniProtKB-KW"/>
</dbReference>
<dbReference type="Gene3D" id="3.40.50.1440">
    <property type="entry name" value="Tubulin/FtsZ, GTPase domain"/>
    <property type="match status" value="1"/>
</dbReference>
<name>A0A814TXE8_ADIRI</name>
<sequence length="417" mass="47970">MANDIREVLQLQIGAESIEIGNYCWELYCLDHHLSFDGCSQGEIDPYIRPRCFFSERYDDDGRNYRPHTFFIDHNGTTTDKIKATKMRNLYHDNQFIVSGKSSELIMDEIRREIESYDQFQGFMISHSTNGECSTLSSELLANLKSEYAAKTIVTNSIIASHIDTRHMANLLNYADVIIPMEYKAAFNICQHQLQIDMPTYSNVSRLIATCWSNVTCSMRFDSCLLDCLNEFQTRLVGRSLSKLITSYLSPLIPYACGQSDDFKSPSVYDMCIPTLIQSSTRFIDQALTSRHFVLSLCLLFHGENIIPKEIGQNLICDLKKSIRFLERDQLGLGCGINYHRPSIFDDHSEIAFTDKQVLMLANEITTSKYLYDMILNQNENDSAKTHEEIEALERLKTTYEEFEDEMFDVNNEILST</sequence>
<organism evidence="7 8">
    <name type="scientific">Adineta ricciae</name>
    <name type="common">Rotifer</name>
    <dbReference type="NCBI Taxonomy" id="249248"/>
    <lineage>
        <taxon>Eukaryota</taxon>
        <taxon>Metazoa</taxon>
        <taxon>Spiralia</taxon>
        <taxon>Gnathifera</taxon>
        <taxon>Rotifera</taxon>
        <taxon>Eurotatoria</taxon>
        <taxon>Bdelloidea</taxon>
        <taxon>Adinetida</taxon>
        <taxon>Adinetidae</taxon>
        <taxon>Adineta</taxon>
    </lineage>
</organism>
<dbReference type="Gene3D" id="3.30.1330.20">
    <property type="entry name" value="Tubulin/FtsZ, C-terminal domain"/>
    <property type="match status" value="1"/>
</dbReference>
<dbReference type="GO" id="GO:0005525">
    <property type="term" value="F:GTP binding"/>
    <property type="evidence" value="ECO:0007669"/>
    <property type="project" value="UniProtKB-KW"/>
</dbReference>
<dbReference type="PRINTS" id="PR01161">
    <property type="entry name" value="TUBULIN"/>
</dbReference>
<keyword evidence="4" id="KW-0342">GTP-binding</keyword>
<keyword evidence="8" id="KW-1185">Reference proteome</keyword>
<dbReference type="EMBL" id="CAJNOR010001560">
    <property type="protein sequence ID" value="CAF1164069.1"/>
    <property type="molecule type" value="Genomic_DNA"/>
</dbReference>
<dbReference type="Pfam" id="PF00091">
    <property type="entry name" value="Tubulin"/>
    <property type="match status" value="1"/>
</dbReference>
<accession>A0A814TXE8</accession>
<comment type="caution">
    <text evidence="7">The sequence shown here is derived from an EMBL/GenBank/DDBJ whole genome shotgun (WGS) entry which is preliminary data.</text>
</comment>
<dbReference type="PANTHER" id="PTHR11588">
    <property type="entry name" value="TUBULIN"/>
    <property type="match status" value="1"/>
</dbReference>
<dbReference type="InterPro" id="IPR003008">
    <property type="entry name" value="Tubulin_FtsZ_GTPase"/>
</dbReference>
<evidence type="ECO:0000259" key="6">
    <source>
        <dbReference type="SMART" id="SM00864"/>
    </source>
</evidence>
<keyword evidence="5" id="KW-0175">Coiled coil</keyword>
<evidence type="ECO:0000256" key="2">
    <source>
        <dbReference type="ARBA" id="ARBA00022701"/>
    </source>
</evidence>
<evidence type="ECO:0000256" key="3">
    <source>
        <dbReference type="ARBA" id="ARBA00022741"/>
    </source>
</evidence>
<gene>
    <name evidence="7" type="ORF">XAT740_LOCUS21649</name>
</gene>
<comment type="similarity">
    <text evidence="1">Belongs to the tubulin family.</text>
</comment>
<evidence type="ECO:0000313" key="8">
    <source>
        <dbReference type="Proteomes" id="UP000663828"/>
    </source>
</evidence>
<dbReference type="SUPFAM" id="SSF52490">
    <property type="entry name" value="Tubulin nucleotide-binding domain-like"/>
    <property type="match status" value="1"/>
</dbReference>
<dbReference type="SUPFAM" id="SSF55307">
    <property type="entry name" value="Tubulin C-terminal domain-like"/>
    <property type="match status" value="1"/>
</dbReference>
<dbReference type="Proteomes" id="UP000663828">
    <property type="component" value="Unassembled WGS sequence"/>
</dbReference>
<dbReference type="InterPro" id="IPR037103">
    <property type="entry name" value="Tubulin/FtsZ-like_C"/>
</dbReference>
<evidence type="ECO:0000256" key="4">
    <source>
        <dbReference type="ARBA" id="ARBA00023134"/>
    </source>
</evidence>
<keyword evidence="3" id="KW-0547">Nucleotide-binding</keyword>